<keyword evidence="2" id="KW-0472">Membrane</keyword>
<keyword evidence="2" id="KW-1133">Transmembrane helix</keyword>
<keyword evidence="2" id="KW-0812">Transmembrane</keyword>
<feature type="chain" id="PRO_5037252679" evidence="3">
    <location>
        <begin position="20"/>
        <end position="588"/>
    </location>
</feature>
<organism evidence="4 5">
    <name type="scientific">Panagrolaimus davidi</name>
    <dbReference type="NCBI Taxonomy" id="227884"/>
    <lineage>
        <taxon>Eukaryota</taxon>
        <taxon>Metazoa</taxon>
        <taxon>Ecdysozoa</taxon>
        <taxon>Nematoda</taxon>
        <taxon>Chromadorea</taxon>
        <taxon>Rhabditida</taxon>
        <taxon>Tylenchina</taxon>
        <taxon>Panagrolaimomorpha</taxon>
        <taxon>Panagrolaimoidea</taxon>
        <taxon>Panagrolaimidae</taxon>
        <taxon>Panagrolaimus</taxon>
    </lineage>
</organism>
<keyword evidence="4" id="KW-1185">Reference proteome</keyword>
<proteinExistence type="predicted"/>
<feature type="signal peptide" evidence="3">
    <location>
        <begin position="1"/>
        <end position="19"/>
    </location>
</feature>
<sequence>MNSFKLLVVFIPLLFGSFAQRFQRHLINGTQNGLVNGTAEWDNLDSLASDGEIYEQNGGDVKFVRDGGNVELELEKKELKFEFCSDGCMDKEVIACYDSSKPNPNAKGDCDSNQCEFRAGVSETGEDPILWFKDKFHLKFFRKNNGICKMAIMKFPDAKPDGMRQFASCEPLKHDGNVIKLYVHQVPPGCPFFVLNAKKWTPPSTAATQNSSETTLITTAKSSEANITLWILIGVGIFILLIVVIGFGYCCYRNQLQKKPLSGKKNDVQQKAIMPESLKAEVVKEKIADEKEVVAKPKPPKEPTAAKEKPPKPAKEKISKEKKAPIVEPKPSKEMTQEDNPPPAKNPTTEASVVQKPVVQQKQYHTGNPPRVYVPHKVILPEPKSVNAPKSGSLKTGKKDSLSGRHEIGMEGLVQSAPEQVKRHDINIGLLNDDVKERLEKFYPPGPVRTFDPREIEILCCARISIMFKIIEALIDDAMKALKERGVTFDEKSNIIEMPPKAEKYLRSKKTPEYVRTCTWIRRQLPVIQKEFSAEERSELAFPICAIEAAYKMNADGFNNVFLLDSLSGVDDDETQHSTHESGKLGKK</sequence>
<dbReference type="AlphaFoldDB" id="A0A914Q636"/>
<name>A0A914Q636_9BILA</name>
<reference evidence="5" key="1">
    <citation type="submission" date="2022-11" db="UniProtKB">
        <authorList>
            <consortium name="WormBaseParasite"/>
        </authorList>
    </citation>
    <scope>IDENTIFICATION</scope>
</reference>
<feature type="compositionally biased region" description="Low complexity" evidence="1">
    <location>
        <begin position="353"/>
        <end position="363"/>
    </location>
</feature>
<evidence type="ECO:0000313" key="4">
    <source>
        <dbReference type="Proteomes" id="UP000887578"/>
    </source>
</evidence>
<evidence type="ECO:0000313" key="5">
    <source>
        <dbReference type="WBParaSite" id="PDA_v2.g26417.t1"/>
    </source>
</evidence>
<feature type="transmembrane region" description="Helical" evidence="2">
    <location>
        <begin position="227"/>
        <end position="252"/>
    </location>
</feature>
<protein>
    <submittedName>
        <fullName evidence="5">Uncharacterized protein</fullName>
    </submittedName>
</protein>
<accession>A0A914Q636</accession>
<dbReference type="Proteomes" id="UP000887578">
    <property type="component" value="Unplaced"/>
</dbReference>
<keyword evidence="3" id="KW-0732">Signal</keyword>
<evidence type="ECO:0000256" key="1">
    <source>
        <dbReference type="SAM" id="MobiDB-lite"/>
    </source>
</evidence>
<evidence type="ECO:0000256" key="2">
    <source>
        <dbReference type="SAM" id="Phobius"/>
    </source>
</evidence>
<feature type="compositionally biased region" description="Basic and acidic residues" evidence="1">
    <location>
        <begin position="291"/>
        <end position="336"/>
    </location>
</feature>
<evidence type="ECO:0000256" key="3">
    <source>
        <dbReference type="SAM" id="SignalP"/>
    </source>
</evidence>
<feature type="region of interest" description="Disordered" evidence="1">
    <location>
        <begin position="291"/>
        <end position="403"/>
    </location>
</feature>
<dbReference type="WBParaSite" id="PDA_v2.g26417.t1">
    <property type="protein sequence ID" value="PDA_v2.g26417.t1"/>
    <property type="gene ID" value="PDA_v2.g26417"/>
</dbReference>